<gene>
    <name evidence="1" type="ORF">RPERSI_LOCUS1571</name>
</gene>
<feature type="non-terminal residue" evidence="1">
    <location>
        <position position="153"/>
    </location>
</feature>
<keyword evidence="2" id="KW-1185">Reference proteome</keyword>
<evidence type="ECO:0000313" key="2">
    <source>
        <dbReference type="Proteomes" id="UP000789920"/>
    </source>
</evidence>
<dbReference type="Proteomes" id="UP000789920">
    <property type="component" value="Unassembled WGS sequence"/>
</dbReference>
<sequence length="153" mass="17350">MGKWKDRSYDYRFEEQNLWIIVAQKSKNHVAIVTLVEREDSEIEMVLFVPTNPEEKDPETQAVFEKDGFYSIGAVSDVEASSSMISGDFVDKSHDFSNNFVSPNYSKVEDLDNSVTVTDNNELQLDDDIGCNEVVASDKTEGIKKKRQRNANS</sequence>
<accession>A0ACA9KXC0</accession>
<dbReference type="EMBL" id="CAJVQC010001482">
    <property type="protein sequence ID" value="CAG8495217.1"/>
    <property type="molecule type" value="Genomic_DNA"/>
</dbReference>
<proteinExistence type="predicted"/>
<comment type="caution">
    <text evidence="1">The sequence shown here is derived from an EMBL/GenBank/DDBJ whole genome shotgun (WGS) entry which is preliminary data.</text>
</comment>
<organism evidence="1 2">
    <name type="scientific">Racocetra persica</name>
    <dbReference type="NCBI Taxonomy" id="160502"/>
    <lineage>
        <taxon>Eukaryota</taxon>
        <taxon>Fungi</taxon>
        <taxon>Fungi incertae sedis</taxon>
        <taxon>Mucoromycota</taxon>
        <taxon>Glomeromycotina</taxon>
        <taxon>Glomeromycetes</taxon>
        <taxon>Diversisporales</taxon>
        <taxon>Gigasporaceae</taxon>
        <taxon>Racocetra</taxon>
    </lineage>
</organism>
<protein>
    <submittedName>
        <fullName evidence="1">7637_t:CDS:1</fullName>
    </submittedName>
</protein>
<reference evidence="1" key="1">
    <citation type="submission" date="2021-06" db="EMBL/GenBank/DDBJ databases">
        <authorList>
            <person name="Kallberg Y."/>
            <person name="Tangrot J."/>
            <person name="Rosling A."/>
        </authorList>
    </citation>
    <scope>NUCLEOTIDE SEQUENCE</scope>
    <source>
        <strain evidence="1">MA461A</strain>
    </source>
</reference>
<name>A0ACA9KXC0_9GLOM</name>
<evidence type="ECO:0000313" key="1">
    <source>
        <dbReference type="EMBL" id="CAG8495217.1"/>
    </source>
</evidence>